<dbReference type="RefSeq" id="YP_001956804.1">
    <property type="nucleotide sequence ID" value="NC_010821.1"/>
</dbReference>
<dbReference type="EMBL" id="EU197055">
    <property type="protein sequence ID" value="ABY62912.1"/>
    <property type="molecule type" value="Genomic_DNA"/>
</dbReference>
<proteinExistence type="predicted"/>
<dbReference type="OrthoDB" id="38801at10239"/>
<name>B3FK54_BP201</name>
<evidence type="ECO:0000313" key="2">
    <source>
        <dbReference type="Proteomes" id="UP000002421"/>
    </source>
</evidence>
<organismHost>
    <name type="scientific">Pseudomonas chlororaphis</name>
    <dbReference type="NCBI Taxonomy" id="587753"/>
</organismHost>
<evidence type="ECO:0000313" key="1">
    <source>
        <dbReference type="EMBL" id="ABY62912.1"/>
    </source>
</evidence>
<protein>
    <submittedName>
        <fullName evidence="1">Uncharacterized protein</fullName>
    </submittedName>
</protein>
<accession>B3FK54</accession>
<sequence>MSNTRNIGMLIHHGELDHILTSMSDSLRNAAYKVATEIAPKGSQKYDEYFDEDGTLRGYDVDTNKALLRDCLDHYVQFANCTTDRTDFNYYLETNFQLVQNYVNQRPEVISYLTSLFATACGILSSVLQPVIENIYSTGQMVDKIESFVTGPENTYYLVYGEDIDNVETYDAKEDDLSDVDVSQSPEELARLKVIEEQRRQQERDDAAEANYTKALHDLLGTNDEVCEALHNSKYLGPASATYRKHLSNPHNLTIADASLPAQPMGVNLVWQAPGM</sequence>
<gene>
    <name evidence="1" type="ORF">201phi2-1p079</name>
</gene>
<keyword evidence="2" id="KW-1185">Reference proteome</keyword>
<dbReference type="Proteomes" id="UP000002421">
    <property type="component" value="Segment"/>
</dbReference>
<dbReference type="KEGG" id="vg:6372362"/>
<organism evidence="1 2">
    <name type="scientific">Pseudomonas phage 201phi2-1</name>
    <name type="common">Pseudomonas chlororaphis phage 201phi2-1</name>
    <dbReference type="NCBI Taxonomy" id="198110"/>
    <lineage>
        <taxon>Viruses</taxon>
        <taxon>Duplodnaviria</taxon>
        <taxon>Heunggongvirae</taxon>
        <taxon>Uroviricota</taxon>
        <taxon>Caudoviricetes</taxon>
        <taxon>Chimalliviridae</taxon>
        <taxon>Serwervirus</taxon>
        <taxon>Serwervirus 201phi21</taxon>
    </lineage>
</organism>
<reference evidence="1 2" key="1">
    <citation type="journal article" date="2008" name="Virology">
        <title>Characterization of Pseudomonas chlororaphis myovirus 201varphi2-1 via genomic sequencing, mass spectrometry, and electron microscopy.</title>
        <authorList>
            <person name="Thomas J.A."/>
            <person name="Rolando M.R."/>
            <person name="Carroll C.A."/>
            <person name="Shen P.S."/>
            <person name="Belnap D.M."/>
            <person name="Weintraub S.T."/>
            <person name="Serwer P."/>
            <person name="Hardies S.C."/>
        </authorList>
    </citation>
    <scope>NUCLEOTIDE SEQUENCE</scope>
</reference>